<proteinExistence type="predicted"/>
<name>A0AAP0QXR5_9ROSI</name>
<protein>
    <submittedName>
        <fullName evidence="1">Uncharacterized protein</fullName>
    </submittedName>
</protein>
<sequence length="49" mass="5575">MYTYRNTFAYSLGSTGHVDVMCFCVQPMLDVPIYGRITTLELFCPYGEA</sequence>
<dbReference type="AlphaFoldDB" id="A0AAP0QXR5"/>
<comment type="caution">
    <text evidence="1">The sequence shown here is derived from an EMBL/GenBank/DDBJ whole genome shotgun (WGS) entry which is preliminary data.</text>
</comment>
<evidence type="ECO:0000313" key="1">
    <source>
        <dbReference type="EMBL" id="KAK9222553.1"/>
    </source>
</evidence>
<keyword evidence="2" id="KW-1185">Reference proteome</keyword>
<dbReference type="Proteomes" id="UP001428341">
    <property type="component" value="Unassembled WGS sequence"/>
</dbReference>
<dbReference type="EMBL" id="JBCGBO010000002">
    <property type="protein sequence ID" value="KAK9222553.1"/>
    <property type="molecule type" value="Genomic_DNA"/>
</dbReference>
<accession>A0AAP0QXR5</accession>
<reference evidence="1 2" key="1">
    <citation type="submission" date="2024-05" db="EMBL/GenBank/DDBJ databases">
        <title>Haplotype-resolved chromosome-level genome assembly of Huyou (Citrus changshanensis).</title>
        <authorList>
            <person name="Miao C."/>
            <person name="Chen W."/>
            <person name="Wu Y."/>
            <person name="Wang L."/>
            <person name="Zhao S."/>
            <person name="Grierson D."/>
            <person name="Xu C."/>
            <person name="Chen K."/>
        </authorList>
    </citation>
    <scope>NUCLEOTIDE SEQUENCE [LARGE SCALE GENOMIC DNA]</scope>
    <source>
        <strain evidence="1">01-14</strain>
        <tissue evidence="1">Leaf</tissue>
    </source>
</reference>
<gene>
    <name evidence="1" type="ORF">WN944_010989</name>
</gene>
<evidence type="ECO:0000313" key="2">
    <source>
        <dbReference type="Proteomes" id="UP001428341"/>
    </source>
</evidence>
<organism evidence="1 2">
    <name type="scientific">Citrus x changshan-huyou</name>
    <dbReference type="NCBI Taxonomy" id="2935761"/>
    <lineage>
        <taxon>Eukaryota</taxon>
        <taxon>Viridiplantae</taxon>
        <taxon>Streptophyta</taxon>
        <taxon>Embryophyta</taxon>
        <taxon>Tracheophyta</taxon>
        <taxon>Spermatophyta</taxon>
        <taxon>Magnoliopsida</taxon>
        <taxon>eudicotyledons</taxon>
        <taxon>Gunneridae</taxon>
        <taxon>Pentapetalae</taxon>
        <taxon>rosids</taxon>
        <taxon>malvids</taxon>
        <taxon>Sapindales</taxon>
        <taxon>Rutaceae</taxon>
        <taxon>Aurantioideae</taxon>
        <taxon>Citrus</taxon>
    </lineage>
</organism>